<comment type="caution">
    <text evidence="1">The sequence shown here is derived from an EMBL/GenBank/DDBJ whole genome shotgun (WGS) entry which is preliminary data.</text>
</comment>
<reference evidence="1" key="1">
    <citation type="submission" date="2019-11" db="EMBL/GenBank/DDBJ databases">
        <title>Epiphytic Pseudomonas syringae from cherry orchards.</title>
        <authorList>
            <person name="Hulin M.T."/>
        </authorList>
    </citation>
    <scope>NUCLEOTIDE SEQUENCE</scope>
    <source>
        <strain evidence="1">PA-2-5E</strain>
    </source>
</reference>
<evidence type="ECO:0000313" key="2">
    <source>
        <dbReference type="Proteomes" id="UP000814010"/>
    </source>
</evidence>
<gene>
    <name evidence="1" type="ORF">GIV53_16530</name>
</gene>
<proteinExistence type="predicted"/>
<dbReference type="GO" id="GO:0010181">
    <property type="term" value="F:FMN binding"/>
    <property type="evidence" value="ECO:0007669"/>
    <property type="project" value="InterPro"/>
</dbReference>
<protein>
    <submittedName>
        <fullName evidence="1">Alkene reductase</fullName>
    </submittedName>
</protein>
<dbReference type="Gene3D" id="3.20.20.70">
    <property type="entry name" value="Aldolase class I"/>
    <property type="match status" value="1"/>
</dbReference>
<dbReference type="EMBL" id="WKAE01000186">
    <property type="protein sequence ID" value="MCF5630879.1"/>
    <property type="molecule type" value="Genomic_DNA"/>
</dbReference>
<feature type="non-terminal residue" evidence="1">
    <location>
        <position position="1"/>
    </location>
</feature>
<dbReference type="GO" id="GO:0005829">
    <property type="term" value="C:cytosol"/>
    <property type="evidence" value="ECO:0007669"/>
    <property type="project" value="TreeGrafter"/>
</dbReference>
<accession>A0A9Q4FIR6</accession>
<dbReference type="InterPro" id="IPR045247">
    <property type="entry name" value="Oye-like"/>
</dbReference>
<dbReference type="PANTHER" id="PTHR22893:SF91">
    <property type="entry name" value="NADPH DEHYDROGENASE 2-RELATED"/>
    <property type="match status" value="1"/>
</dbReference>
<dbReference type="PANTHER" id="PTHR22893">
    <property type="entry name" value="NADH OXIDOREDUCTASE-RELATED"/>
    <property type="match status" value="1"/>
</dbReference>
<sequence>QEQALRKLLKHSKAELGDTALILVGDMTRERADALLEENLIDLAAFGQPFIGNPDLVARLKNGWPLTTPDRDSYYGGDAHGYIDYAPYRA</sequence>
<dbReference type="SUPFAM" id="SSF51395">
    <property type="entry name" value="FMN-linked oxidoreductases"/>
    <property type="match status" value="1"/>
</dbReference>
<dbReference type="Proteomes" id="UP000814010">
    <property type="component" value="Unassembled WGS sequence"/>
</dbReference>
<dbReference type="InterPro" id="IPR013785">
    <property type="entry name" value="Aldolase_TIM"/>
</dbReference>
<dbReference type="GO" id="GO:0016491">
    <property type="term" value="F:oxidoreductase activity"/>
    <property type="evidence" value="ECO:0007669"/>
    <property type="project" value="InterPro"/>
</dbReference>
<name>A0A9Q4FIR6_PSESX</name>
<organism evidence="1 2">
    <name type="scientific">Pseudomonas syringae</name>
    <dbReference type="NCBI Taxonomy" id="317"/>
    <lineage>
        <taxon>Bacteria</taxon>
        <taxon>Pseudomonadati</taxon>
        <taxon>Pseudomonadota</taxon>
        <taxon>Gammaproteobacteria</taxon>
        <taxon>Pseudomonadales</taxon>
        <taxon>Pseudomonadaceae</taxon>
        <taxon>Pseudomonas</taxon>
    </lineage>
</organism>
<dbReference type="AlphaFoldDB" id="A0A9Q4FIR6"/>
<evidence type="ECO:0000313" key="1">
    <source>
        <dbReference type="EMBL" id="MCF5630879.1"/>
    </source>
</evidence>